<dbReference type="AlphaFoldDB" id="A0A2N3NKX9"/>
<dbReference type="InterPro" id="IPR037045">
    <property type="entry name" value="S8pro/Inhibitor_I9_sf"/>
</dbReference>
<accession>A0A2N3NKX9</accession>
<name>A0A2N3NKX9_9PEZI</name>
<gene>
    <name evidence="3" type="ORF">jhhlp_000438</name>
</gene>
<keyword evidence="4" id="KW-1185">Reference proteome</keyword>
<dbReference type="EMBL" id="NLAX01000002">
    <property type="protein sequence ID" value="PKS13097.1"/>
    <property type="molecule type" value="Genomic_DNA"/>
</dbReference>
<dbReference type="SUPFAM" id="SSF54897">
    <property type="entry name" value="Protease propeptides/inhibitors"/>
    <property type="match status" value="1"/>
</dbReference>
<evidence type="ECO:0000313" key="4">
    <source>
        <dbReference type="Proteomes" id="UP000233524"/>
    </source>
</evidence>
<keyword evidence="2" id="KW-0732">Signal</keyword>
<dbReference type="InParanoid" id="A0A2N3NKX9"/>
<sequence length="97" mass="10381">MKPFAILAGALALAPGVLSVGVEKSVLVTYNRDAPSVNSLIDQAKDAIHKAGGKITHEFKFINGFHAVVSSDVVDTIQKWGGNYITVEEDQRVSITN</sequence>
<evidence type="ECO:0000256" key="2">
    <source>
        <dbReference type="SAM" id="SignalP"/>
    </source>
</evidence>
<dbReference type="GO" id="GO:0042144">
    <property type="term" value="P:vacuole fusion, non-autophagic"/>
    <property type="evidence" value="ECO:0007669"/>
    <property type="project" value="TreeGrafter"/>
</dbReference>
<dbReference type="PANTHER" id="PTHR28288:SF1">
    <property type="entry name" value="INHIBITOR I9 DOMAIN-CONTAINING PROTEIN"/>
    <property type="match status" value="1"/>
</dbReference>
<dbReference type="VEuPathDB" id="FungiDB:jhhlp_000438"/>
<reference evidence="3 4" key="1">
    <citation type="journal article" date="2017" name="G3 (Bethesda)">
        <title>First Draft Genome Sequence of the Pathogenic Fungus Lomentospora prolificans (Formerly Scedosporium prolificans).</title>
        <authorList>
            <person name="Luo R."/>
            <person name="Zimin A."/>
            <person name="Workman R."/>
            <person name="Fan Y."/>
            <person name="Pertea G."/>
            <person name="Grossman N."/>
            <person name="Wear M.P."/>
            <person name="Jia B."/>
            <person name="Miller H."/>
            <person name="Casadevall A."/>
            <person name="Timp W."/>
            <person name="Zhang S.X."/>
            <person name="Salzberg S.L."/>
        </authorList>
    </citation>
    <scope>NUCLEOTIDE SEQUENCE [LARGE SCALE GENOMIC DNA]</scope>
    <source>
        <strain evidence="3 4">JHH-5317</strain>
    </source>
</reference>
<feature type="chain" id="PRO_5015008057" description="Inhibitor I9 domain-containing protein" evidence="2">
    <location>
        <begin position="20"/>
        <end position="97"/>
    </location>
</feature>
<dbReference type="InterPro" id="IPR052471">
    <property type="entry name" value="PBI_I9"/>
</dbReference>
<dbReference type="OrthoDB" id="3888684at2759"/>
<comment type="caution">
    <text evidence="3">The sequence shown here is derived from an EMBL/GenBank/DDBJ whole genome shotgun (WGS) entry which is preliminary data.</text>
</comment>
<evidence type="ECO:0000313" key="3">
    <source>
        <dbReference type="EMBL" id="PKS13097.1"/>
    </source>
</evidence>
<dbReference type="PANTHER" id="PTHR28288">
    <property type="entry name" value="PROTEASE B INHIBITOR 2"/>
    <property type="match status" value="1"/>
</dbReference>
<protein>
    <recommendedName>
        <fullName evidence="5">Inhibitor I9 domain-containing protein</fullName>
    </recommendedName>
</protein>
<organism evidence="3 4">
    <name type="scientific">Lomentospora prolificans</name>
    <dbReference type="NCBI Taxonomy" id="41688"/>
    <lineage>
        <taxon>Eukaryota</taxon>
        <taxon>Fungi</taxon>
        <taxon>Dikarya</taxon>
        <taxon>Ascomycota</taxon>
        <taxon>Pezizomycotina</taxon>
        <taxon>Sordariomycetes</taxon>
        <taxon>Hypocreomycetidae</taxon>
        <taxon>Microascales</taxon>
        <taxon>Microascaceae</taxon>
        <taxon>Lomentospora</taxon>
    </lineage>
</organism>
<feature type="signal peptide" evidence="2">
    <location>
        <begin position="1"/>
        <end position="19"/>
    </location>
</feature>
<proteinExistence type="inferred from homology"/>
<dbReference type="GO" id="GO:0004866">
    <property type="term" value="F:endopeptidase inhibitor activity"/>
    <property type="evidence" value="ECO:0007669"/>
    <property type="project" value="TreeGrafter"/>
</dbReference>
<comment type="similarity">
    <text evidence="1">Belongs to the protease inhibitor I9 family.</text>
</comment>
<dbReference type="Gene3D" id="3.30.70.80">
    <property type="entry name" value="Peptidase S8 propeptide/proteinase inhibitor I9"/>
    <property type="match status" value="1"/>
</dbReference>
<evidence type="ECO:0008006" key="5">
    <source>
        <dbReference type="Google" id="ProtNLM"/>
    </source>
</evidence>
<evidence type="ECO:0000256" key="1">
    <source>
        <dbReference type="ARBA" id="ARBA00038069"/>
    </source>
</evidence>
<dbReference type="Proteomes" id="UP000233524">
    <property type="component" value="Unassembled WGS sequence"/>
</dbReference>